<reference evidence="8 9" key="1">
    <citation type="journal article" date="2014" name="Front. Microbiol.">
        <title>Population and genomic analysis of the genus Halorubrum.</title>
        <authorList>
            <person name="Fullmer M.S."/>
            <person name="Soucy S.M."/>
            <person name="Swithers K.S."/>
            <person name="Makkay A.M."/>
            <person name="Wheeler R."/>
            <person name="Ventosa A."/>
            <person name="Gogarten J.P."/>
            <person name="Papke R.T."/>
        </authorList>
    </citation>
    <scope>NUCLEOTIDE SEQUENCE [LARGE SCALE GENOMIC DNA]</scope>
    <source>
        <strain evidence="8 9">C49</strain>
    </source>
</reference>
<dbReference type="GO" id="GO:0015074">
    <property type="term" value="P:DNA integration"/>
    <property type="evidence" value="ECO:0007669"/>
    <property type="project" value="UniProtKB-KW"/>
</dbReference>
<dbReference type="GO" id="GO:0003677">
    <property type="term" value="F:DNA binding"/>
    <property type="evidence" value="ECO:0007669"/>
    <property type="project" value="UniProtKB-UniRule"/>
</dbReference>
<dbReference type="PROSITE" id="PS51900">
    <property type="entry name" value="CB"/>
    <property type="match status" value="1"/>
</dbReference>
<evidence type="ECO:0000256" key="2">
    <source>
        <dbReference type="ARBA" id="ARBA00023125"/>
    </source>
</evidence>
<feature type="domain" description="Tyr recombinase" evidence="6">
    <location>
        <begin position="130"/>
        <end position="333"/>
    </location>
</feature>
<dbReference type="OrthoDB" id="142231at2157"/>
<evidence type="ECO:0000259" key="7">
    <source>
        <dbReference type="PROSITE" id="PS51900"/>
    </source>
</evidence>
<feature type="region of interest" description="Disordered" evidence="5">
    <location>
        <begin position="96"/>
        <end position="137"/>
    </location>
</feature>
<dbReference type="InterPro" id="IPR004107">
    <property type="entry name" value="Integrase_SAM-like_N"/>
</dbReference>
<dbReference type="Gene3D" id="1.10.150.130">
    <property type="match status" value="1"/>
</dbReference>
<dbReference type="RefSeq" id="WP_099254443.1">
    <property type="nucleotide sequence ID" value="NZ_NHOA01000030.1"/>
</dbReference>
<evidence type="ECO:0000256" key="3">
    <source>
        <dbReference type="ARBA" id="ARBA00023172"/>
    </source>
</evidence>
<dbReference type="Pfam" id="PF02899">
    <property type="entry name" value="Phage_int_SAM_1"/>
    <property type="match status" value="1"/>
</dbReference>
<dbReference type="Proteomes" id="UP000222824">
    <property type="component" value="Unassembled WGS sequence"/>
</dbReference>
<feature type="domain" description="Core-binding (CB)" evidence="7">
    <location>
        <begin position="5"/>
        <end position="89"/>
    </location>
</feature>
<evidence type="ECO:0008006" key="10">
    <source>
        <dbReference type="Google" id="ProtNLM"/>
    </source>
</evidence>
<evidence type="ECO:0000256" key="1">
    <source>
        <dbReference type="ARBA" id="ARBA00022908"/>
    </source>
</evidence>
<keyword evidence="9" id="KW-1185">Reference proteome</keyword>
<dbReference type="SUPFAM" id="SSF56349">
    <property type="entry name" value="DNA breaking-rejoining enzymes"/>
    <property type="match status" value="1"/>
</dbReference>
<protein>
    <recommendedName>
        <fullName evidence="10">Integrase</fullName>
    </recommendedName>
</protein>
<dbReference type="InterPro" id="IPR013762">
    <property type="entry name" value="Integrase-like_cat_sf"/>
</dbReference>
<accession>A0A2G1WLA5</accession>
<dbReference type="InterPro" id="IPR002104">
    <property type="entry name" value="Integrase_catalytic"/>
</dbReference>
<dbReference type="Pfam" id="PF00589">
    <property type="entry name" value="Phage_integrase"/>
    <property type="match status" value="1"/>
</dbReference>
<dbReference type="CDD" id="cd00397">
    <property type="entry name" value="DNA_BRE_C"/>
    <property type="match status" value="1"/>
</dbReference>
<dbReference type="InterPro" id="IPR044068">
    <property type="entry name" value="CB"/>
</dbReference>
<dbReference type="GO" id="GO:0006310">
    <property type="term" value="P:DNA recombination"/>
    <property type="evidence" value="ECO:0007669"/>
    <property type="project" value="UniProtKB-KW"/>
</dbReference>
<evidence type="ECO:0000256" key="4">
    <source>
        <dbReference type="PROSITE-ProRule" id="PRU01248"/>
    </source>
</evidence>
<keyword evidence="1" id="KW-0229">DNA integration</keyword>
<dbReference type="InterPro" id="IPR010998">
    <property type="entry name" value="Integrase_recombinase_N"/>
</dbReference>
<dbReference type="PANTHER" id="PTHR30349">
    <property type="entry name" value="PHAGE INTEGRASE-RELATED"/>
    <property type="match status" value="1"/>
</dbReference>
<dbReference type="InterPro" id="IPR050090">
    <property type="entry name" value="Tyrosine_recombinase_XerCD"/>
</dbReference>
<organism evidence="8 9">
    <name type="scientific">Halorubrum persicum</name>
    <dbReference type="NCBI Taxonomy" id="1383844"/>
    <lineage>
        <taxon>Archaea</taxon>
        <taxon>Methanobacteriati</taxon>
        <taxon>Methanobacteriota</taxon>
        <taxon>Stenosarchaea group</taxon>
        <taxon>Halobacteria</taxon>
        <taxon>Halobacteriales</taxon>
        <taxon>Haloferacaceae</taxon>
        <taxon>Halorubrum</taxon>
    </lineage>
</organism>
<dbReference type="InterPro" id="IPR011010">
    <property type="entry name" value="DNA_brk_join_enz"/>
</dbReference>
<dbReference type="EMBL" id="NHOA01000030">
    <property type="protein sequence ID" value="PHQ39725.1"/>
    <property type="molecule type" value="Genomic_DNA"/>
</dbReference>
<dbReference type="Gene3D" id="1.10.443.10">
    <property type="entry name" value="Intergrase catalytic core"/>
    <property type="match status" value="1"/>
</dbReference>
<keyword evidence="2 4" id="KW-0238">DNA-binding</keyword>
<dbReference type="PANTHER" id="PTHR30349:SF41">
    <property type="entry name" value="INTEGRASE_RECOMBINASE PROTEIN MJ0367-RELATED"/>
    <property type="match status" value="1"/>
</dbReference>
<dbReference type="PROSITE" id="PS51898">
    <property type="entry name" value="TYR_RECOMBINASE"/>
    <property type="match status" value="1"/>
</dbReference>
<gene>
    <name evidence="8" type="ORF">DJ69_04165</name>
</gene>
<evidence type="ECO:0000313" key="9">
    <source>
        <dbReference type="Proteomes" id="UP000222824"/>
    </source>
</evidence>
<sequence>MSQTTDAERAIDTYHQYKEKQSASTAREYRRHVRRFRDYLEDHTEATLWDCHSGHAEDFYQWMKDDKQYAPSSVRVAHASLGDFYSTLETFGTDGRRGFPEVSVSQDPTEHATPERLDGMHKSSKKDVEGGDKPLSSEEVAELIENVPTPTVRNELICRMLYQTGMRRSELVRVKLDHIDQERNHIAVYGKKTEDPRDVWYQSSLNWHLNRWIESERPAVFNAEDSDYLFPTRRQERMDEQTVTDVVTTAAENASLQEVVYRGKPPEGEVESDTGRAINRVGAHTLRKSFGVHFINDGGDISFLADLLGHDDIETTKENYLKYSTKDLQNSVRRHGPSI</sequence>
<proteinExistence type="predicted"/>
<feature type="compositionally biased region" description="Basic and acidic residues" evidence="5">
    <location>
        <begin position="108"/>
        <end position="136"/>
    </location>
</feature>
<keyword evidence="3" id="KW-0233">DNA recombination</keyword>
<comment type="caution">
    <text evidence="8">The sequence shown here is derived from an EMBL/GenBank/DDBJ whole genome shotgun (WGS) entry which is preliminary data.</text>
</comment>
<evidence type="ECO:0000256" key="5">
    <source>
        <dbReference type="SAM" id="MobiDB-lite"/>
    </source>
</evidence>
<evidence type="ECO:0000313" key="8">
    <source>
        <dbReference type="EMBL" id="PHQ39725.1"/>
    </source>
</evidence>
<dbReference type="AlphaFoldDB" id="A0A2G1WLA5"/>
<name>A0A2G1WLA5_9EURY</name>
<evidence type="ECO:0000259" key="6">
    <source>
        <dbReference type="PROSITE" id="PS51898"/>
    </source>
</evidence>